<dbReference type="Gene3D" id="3.40.50.300">
    <property type="entry name" value="P-loop containing nucleotide triphosphate hydrolases"/>
    <property type="match status" value="1"/>
</dbReference>
<evidence type="ECO:0000256" key="12">
    <source>
        <dbReference type="NCBIfam" id="TIGR00416"/>
    </source>
</evidence>
<dbReference type="PANTHER" id="PTHR32472">
    <property type="entry name" value="DNA REPAIR PROTEIN RADA"/>
    <property type="match status" value="1"/>
</dbReference>
<protein>
    <recommendedName>
        <fullName evidence="11 12">DNA repair protein RadA</fullName>
    </recommendedName>
</protein>
<keyword evidence="1 11" id="KW-0479">Metal-binding</keyword>
<dbReference type="EMBL" id="BAAANO010000020">
    <property type="protein sequence ID" value="GAA2009964.1"/>
    <property type="molecule type" value="Genomic_DNA"/>
</dbReference>
<comment type="similarity">
    <text evidence="11 13">Belongs to the RecA family. RadA subfamily.</text>
</comment>
<feature type="short sequence motif" description="RadA KNRFG motif" evidence="11">
    <location>
        <begin position="247"/>
        <end position="251"/>
    </location>
</feature>
<keyword evidence="3 11" id="KW-0227">DNA damage</keyword>
<evidence type="ECO:0000256" key="3">
    <source>
        <dbReference type="ARBA" id="ARBA00022763"/>
    </source>
</evidence>
<feature type="binding site" evidence="11">
    <location>
        <begin position="90"/>
        <end position="97"/>
    </location>
    <ligand>
        <name>ATP</name>
        <dbReference type="ChEBI" id="CHEBI:30616"/>
    </ligand>
</feature>
<keyword evidence="4 13" id="KW-0863">Zinc-finger</keyword>
<keyword evidence="2 11" id="KW-0547">Nucleotide-binding</keyword>
<dbReference type="Gene3D" id="3.30.230.10">
    <property type="match status" value="1"/>
</dbReference>
<evidence type="ECO:0000256" key="5">
    <source>
        <dbReference type="ARBA" id="ARBA00022801"/>
    </source>
</evidence>
<evidence type="ECO:0000256" key="2">
    <source>
        <dbReference type="ARBA" id="ARBA00022741"/>
    </source>
</evidence>
<keyword evidence="6 13" id="KW-0862">Zinc</keyword>
<keyword evidence="17" id="KW-1185">Reference proteome</keyword>
<evidence type="ECO:0000256" key="11">
    <source>
        <dbReference type="HAMAP-Rule" id="MF_01498"/>
    </source>
</evidence>
<evidence type="ECO:0000313" key="17">
    <source>
        <dbReference type="Proteomes" id="UP001500755"/>
    </source>
</evidence>
<proteinExistence type="inferred from homology"/>
<dbReference type="PANTHER" id="PTHR32472:SF10">
    <property type="entry name" value="DNA REPAIR PROTEIN RADA-LIKE PROTEIN"/>
    <property type="match status" value="1"/>
</dbReference>
<evidence type="ECO:0000313" key="16">
    <source>
        <dbReference type="EMBL" id="GAA2009964.1"/>
    </source>
</evidence>
<dbReference type="CDD" id="cd01121">
    <property type="entry name" value="RadA_SMS_N"/>
    <property type="match status" value="1"/>
</dbReference>
<sequence>MAYTCTQCGHRTAKWLGRCPGCGEWGTLEESSGTGTAIKTKAKPAPAGQKASPITEVDATLAQSRPTGVSEFDRVLGGGLVPGAVILLAGEPGVGKSTLLLDVCARAARTGSRVLYVTGEESAGQVRLRAERIGALEENLLLAAQTDLGIVLGMLDTEKPDVLVIDSVQTLSSSDVDGVPGGVTQVREVAAGVIRAAKDHGIPTVLVGHITKDGTVAGPRLLEHLVDVVCQFEGDRHSRLRMLRASKNRFGPTDEVGCFDMTEAGIHSLADPSGLFLSRSRIAAPGTCLTVTQEGRRPMTVEVQALVDSSSNGPGRRTVTGLDSGRVAMMIAVLSKLIGLGSHDVFVATVGGVRIAEPASDLAIALALASAASDRKLYSRLVAIGEISLSGEIRPVPDMELRLAEAARQGITNGVVARGALENIRTPEGMRLKECDTVQEVIELLLGSPESAPEKAG</sequence>
<dbReference type="InterPro" id="IPR020568">
    <property type="entry name" value="Ribosomal_Su5_D2-typ_SF"/>
</dbReference>
<evidence type="ECO:0000256" key="4">
    <source>
        <dbReference type="ARBA" id="ARBA00022771"/>
    </source>
</evidence>
<name>A0ABN2TIA7_9MICO</name>
<dbReference type="SUPFAM" id="SSF54211">
    <property type="entry name" value="Ribosomal protein S5 domain 2-like"/>
    <property type="match status" value="1"/>
</dbReference>
<comment type="domain">
    <text evidence="11">The middle region has homology to RecA with ATPase motifs including the RadA KNRFG motif, while the C-terminus is homologous to Lon protease.</text>
</comment>
<dbReference type="NCBIfam" id="TIGR00416">
    <property type="entry name" value="sms"/>
    <property type="match status" value="1"/>
</dbReference>
<dbReference type="SUPFAM" id="SSF52540">
    <property type="entry name" value="P-loop containing nucleoside triphosphate hydrolases"/>
    <property type="match status" value="1"/>
</dbReference>
<keyword evidence="8 11" id="KW-0346">Stress response</keyword>
<dbReference type="InterPro" id="IPR003593">
    <property type="entry name" value="AAA+_ATPase"/>
</dbReference>
<evidence type="ECO:0000256" key="6">
    <source>
        <dbReference type="ARBA" id="ARBA00022833"/>
    </source>
</evidence>
<evidence type="ECO:0000259" key="15">
    <source>
        <dbReference type="PROSITE" id="PS50162"/>
    </source>
</evidence>
<keyword evidence="9 11" id="KW-0238">DNA-binding</keyword>
<dbReference type="PRINTS" id="PR01874">
    <property type="entry name" value="DNAREPAIRADA"/>
</dbReference>
<dbReference type="SMART" id="SM00382">
    <property type="entry name" value="AAA"/>
    <property type="match status" value="1"/>
</dbReference>
<dbReference type="InterPro" id="IPR041166">
    <property type="entry name" value="Rubredoxin_2"/>
</dbReference>
<evidence type="ECO:0000256" key="9">
    <source>
        <dbReference type="ARBA" id="ARBA00023125"/>
    </source>
</evidence>
<reference evidence="16 17" key="1">
    <citation type="journal article" date="2019" name="Int. J. Syst. Evol. Microbiol.">
        <title>The Global Catalogue of Microorganisms (GCM) 10K type strain sequencing project: providing services to taxonomists for standard genome sequencing and annotation.</title>
        <authorList>
            <consortium name="The Broad Institute Genomics Platform"/>
            <consortium name="The Broad Institute Genome Sequencing Center for Infectious Disease"/>
            <person name="Wu L."/>
            <person name="Ma J."/>
        </authorList>
    </citation>
    <scope>NUCLEOTIDE SEQUENCE [LARGE SCALE GENOMIC DNA]</scope>
    <source>
        <strain evidence="16 17">JCM 14546</strain>
    </source>
</reference>
<evidence type="ECO:0000256" key="8">
    <source>
        <dbReference type="ARBA" id="ARBA00023016"/>
    </source>
</evidence>
<evidence type="ECO:0000256" key="13">
    <source>
        <dbReference type="RuleBase" id="RU003555"/>
    </source>
</evidence>
<comment type="caution">
    <text evidence="16">The sequence shown here is derived from an EMBL/GenBank/DDBJ whole genome shotgun (WGS) entry which is preliminary data.</text>
</comment>
<dbReference type="Pfam" id="PF18073">
    <property type="entry name" value="Zn_ribbon_LapB"/>
    <property type="match status" value="1"/>
</dbReference>
<feature type="compositionally biased region" description="Low complexity" evidence="14">
    <location>
        <begin position="33"/>
        <end position="48"/>
    </location>
</feature>
<evidence type="ECO:0000256" key="14">
    <source>
        <dbReference type="SAM" id="MobiDB-lite"/>
    </source>
</evidence>
<evidence type="ECO:0000256" key="7">
    <source>
        <dbReference type="ARBA" id="ARBA00022840"/>
    </source>
</evidence>
<dbReference type="InterPro" id="IPR004504">
    <property type="entry name" value="DNA_repair_RadA"/>
</dbReference>
<feature type="domain" description="RecA family profile 1" evidence="15">
    <location>
        <begin position="61"/>
        <end position="210"/>
    </location>
</feature>
<dbReference type="Pfam" id="PF13481">
    <property type="entry name" value="AAA_25"/>
    <property type="match status" value="1"/>
</dbReference>
<feature type="region of interest" description="Disordered" evidence="14">
    <location>
        <begin position="33"/>
        <end position="53"/>
    </location>
</feature>
<accession>A0ABN2TIA7</accession>
<dbReference type="PROSITE" id="PS50162">
    <property type="entry name" value="RECA_2"/>
    <property type="match status" value="1"/>
</dbReference>
<dbReference type="InterPro" id="IPR020588">
    <property type="entry name" value="RecA_ATP-bd"/>
</dbReference>
<evidence type="ECO:0000256" key="10">
    <source>
        <dbReference type="ARBA" id="ARBA00023204"/>
    </source>
</evidence>
<dbReference type="Proteomes" id="UP001500755">
    <property type="component" value="Unassembled WGS sequence"/>
</dbReference>
<keyword evidence="10 11" id="KW-0234">DNA repair</keyword>
<comment type="function">
    <text evidence="11">Plays a role in repairing double-strand DNA breaks, probably involving stabilizing or processing branched DNA or blocked replication forks.</text>
</comment>
<comment type="function">
    <text evidence="13">DNA-dependent ATPase involved in processing of recombination intermediates, plays a role in repairing DNA breaks. Stimulates the branch migration of RecA-mediated strand transfer reactions, allowing the 3' invading strand to extend heteroduplex DNA faster. Binds ssDNA in the presence of ADP but not other nucleotides, has ATPase activity that is stimulated by ssDNA and various branched DNA structures, but inhibited by SSB. Does not have RecA's homology-searching function.</text>
</comment>
<dbReference type="InterPro" id="IPR027417">
    <property type="entry name" value="P-loop_NTPase"/>
</dbReference>
<keyword evidence="5" id="KW-0378">Hydrolase</keyword>
<feature type="region of interest" description="Lon-protease-like" evidence="11">
    <location>
        <begin position="344"/>
        <end position="457"/>
    </location>
</feature>
<dbReference type="InterPro" id="IPR014721">
    <property type="entry name" value="Ribsml_uS5_D2-typ_fold_subgr"/>
</dbReference>
<keyword evidence="7 11" id="KW-0067">ATP-binding</keyword>
<evidence type="ECO:0000256" key="1">
    <source>
        <dbReference type="ARBA" id="ARBA00022723"/>
    </source>
</evidence>
<organism evidence="16 17">
    <name type="scientific">Brevibacterium samyangense</name>
    <dbReference type="NCBI Taxonomy" id="366888"/>
    <lineage>
        <taxon>Bacteria</taxon>
        <taxon>Bacillati</taxon>
        <taxon>Actinomycetota</taxon>
        <taxon>Actinomycetes</taxon>
        <taxon>Micrococcales</taxon>
        <taxon>Brevibacteriaceae</taxon>
        <taxon>Brevibacterium</taxon>
    </lineage>
</organism>
<dbReference type="RefSeq" id="WP_344309510.1">
    <property type="nucleotide sequence ID" value="NZ_BAAANO010000020.1"/>
</dbReference>
<dbReference type="HAMAP" id="MF_01498">
    <property type="entry name" value="RadA_bact"/>
    <property type="match status" value="1"/>
</dbReference>
<gene>
    <name evidence="11 16" type="primary">radA</name>
    <name evidence="16" type="ORF">GCM10009755_21120</name>
</gene>
<dbReference type="Pfam" id="PF13541">
    <property type="entry name" value="ChlI"/>
    <property type="match status" value="1"/>
</dbReference>